<dbReference type="Proteomes" id="UP000618795">
    <property type="component" value="Unassembled WGS sequence"/>
</dbReference>
<reference evidence="1" key="2">
    <citation type="submission" date="2020-09" db="EMBL/GenBank/DDBJ databases">
        <authorList>
            <person name="Sun Q."/>
            <person name="Ohkuma M."/>
        </authorList>
    </citation>
    <scope>NUCLEOTIDE SEQUENCE</scope>
    <source>
        <strain evidence="1">JCM 4369</strain>
    </source>
</reference>
<proteinExistence type="predicted"/>
<organism evidence="1 2">
    <name type="scientific">Streptomyces filipinensis</name>
    <dbReference type="NCBI Taxonomy" id="66887"/>
    <lineage>
        <taxon>Bacteria</taxon>
        <taxon>Bacillati</taxon>
        <taxon>Actinomycetota</taxon>
        <taxon>Actinomycetes</taxon>
        <taxon>Kitasatosporales</taxon>
        <taxon>Streptomycetaceae</taxon>
        <taxon>Streptomyces</taxon>
    </lineage>
</organism>
<name>A0A918IFE6_9ACTN</name>
<protein>
    <submittedName>
        <fullName evidence="1">Uncharacterized protein</fullName>
    </submittedName>
</protein>
<dbReference type="EMBL" id="BMTD01000013">
    <property type="protein sequence ID" value="GGV09528.1"/>
    <property type="molecule type" value="Genomic_DNA"/>
</dbReference>
<keyword evidence="2" id="KW-1185">Reference proteome</keyword>
<comment type="caution">
    <text evidence="1">The sequence shown here is derived from an EMBL/GenBank/DDBJ whole genome shotgun (WGS) entry which is preliminary data.</text>
</comment>
<evidence type="ECO:0000313" key="1">
    <source>
        <dbReference type="EMBL" id="GGV09528.1"/>
    </source>
</evidence>
<accession>A0A918IFE6</accession>
<reference evidence="1" key="1">
    <citation type="journal article" date="2014" name="Int. J. Syst. Evol. Microbiol.">
        <title>Complete genome sequence of Corynebacterium casei LMG S-19264T (=DSM 44701T), isolated from a smear-ripened cheese.</title>
        <authorList>
            <consortium name="US DOE Joint Genome Institute (JGI-PGF)"/>
            <person name="Walter F."/>
            <person name="Albersmeier A."/>
            <person name="Kalinowski J."/>
            <person name="Ruckert C."/>
        </authorList>
    </citation>
    <scope>NUCLEOTIDE SEQUENCE</scope>
    <source>
        <strain evidence="1">JCM 4369</strain>
    </source>
</reference>
<evidence type="ECO:0000313" key="2">
    <source>
        <dbReference type="Proteomes" id="UP000618795"/>
    </source>
</evidence>
<sequence length="66" mass="7482">MHEELYDGSKYADRHTCFLTRTDGTTVTMEVYLFAGLTPDGRFHRIEETTLLLQGSDADRDLGSAR</sequence>
<gene>
    <name evidence="1" type="ORF">GCM10010260_54870</name>
</gene>
<dbReference type="AlphaFoldDB" id="A0A918IFE6"/>